<dbReference type="PANTHER" id="PTHR46336:SF3">
    <property type="entry name" value="BTB_POZ DOMAIN-CONTAINING PROTEIN POB1"/>
    <property type="match status" value="1"/>
</dbReference>
<dbReference type="EMBL" id="NBSK02000007">
    <property type="protein sequence ID" value="KAJ0198526.1"/>
    <property type="molecule type" value="Genomic_DNA"/>
</dbReference>
<evidence type="ECO:0000256" key="4">
    <source>
        <dbReference type="SAM" id="MobiDB-lite"/>
    </source>
</evidence>
<proteinExistence type="predicted"/>
<comment type="function">
    <text evidence="1">May act as a substrate-specific adapter of an E3 ubiquitin-protein ligase complex (CUL3-RBX1-BTB) which mediates the ubiquitination and subsequent proteasomal degradation of target proteins.</text>
</comment>
<dbReference type="FunFam" id="1.25.40.420:FF:000008">
    <property type="entry name" value="BTB/POZ domain-containing protein POB1"/>
    <property type="match status" value="1"/>
</dbReference>
<gene>
    <name evidence="6" type="ORF">LSAT_V11C700343070</name>
</gene>
<dbReference type="GO" id="GO:0042803">
    <property type="term" value="F:protein homodimerization activity"/>
    <property type="evidence" value="ECO:0007669"/>
    <property type="project" value="UniProtKB-ARBA"/>
</dbReference>
<dbReference type="FunFam" id="3.30.710.10:FF:000099">
    <property type="entry name" value="BTB/POZ domain-containing protein POB1"/>
    <property type="match status" value="1"/>
</dbReference>
<dbReference type="AlphaFoldDB" id="A0A9R1V2S9"/>
<dbReference type="InterPro" id="IPR045890">
    <property type="entry name" value="POB1-like"/>
</dbReference>
<dbReference type="SUPFAM" id="SSF49599">
    <property type="entry name" value="TRAF domain-like"/>
    <property type="match status" value="1"/>
</dbReference>
<dbReference type="InterPro" id="IPR000210">
    <property type="entry name" value="BTB/POZ_dom"/>
</dbReference>
<dbReference type="Proteomes" id="UP000235145">
    <property type="component" value="Unassembled WGS sequence"/>
</dbReference>
<dbReference type="InterPro" id="IPR011705">
    <property type="entry name" value="BACK"/>
</dbReference>
<dbReference type="PANTHER" id="PTHR46336">
    <property type="entry name" value="OS02G0260700 PROTEIN"/>
    <property type="match status" value="1"/>
</dbReference>
<feature type="domain" description="BTB" evidence="5">
    <location>
        <begin position="207"/>
        <end position="276"/>
    </location>
</feature>
<feature type="compositionally biased region" description="Acidic residues" evidence="4">
    <location>
        <begin position="171"/>
        <end position="184"/>
    </location>
</feature>
<evidence type="ECO:0000256" key="1">
    <source>
        <dbReference type="ARBA" id="ARBA00002668"/>
    </source>
</evidence>
<sequence length="619" mass="70494">MRDSNLDLFDPRTAVMDSSDYTIEVGRGDGDFGFAFNDSNFSDRILRIEIISESTEARPDGEGCTSLADWARNRKRRREDIKRDNGNPLLFLKVLKQQDSVIRCQENDDHFMKSISSAGKITYCILWSWIKLGRFCSGERNLVTFCLLETFTALDMAAGPEEQILNQPDNIPDDADTENQDEETAAMIEEPPSGDEGANDNDSNWSMECSTVLRVKTLHISSPILAAKSPFFYKLFSNGMRESEQRHVTLRINASEEAALMELLNFMYSNTLTVTTAPALLDVLMAADKFEVASCMRYCSRSLRNLPMTPESALLYLDLPSSVLMAEAVQPLTDAAKQFLAVRYKDITKFQDEVLNLPLAGVEAILSSDDLQVASEDAVYDFVLKWSRIQYPKVEERREILGTRLAQFIRFPYMTCRKLRKVMGCNDFEHEFAQKVVVEALFFKAEAPHRQRTLAADETPNPNRRFVERAYKYRPVKVVEFELPRQQCVVYLDLKREECGNLFPSGRVYSQAFHLGGQGFFLSAHCNMDQQSSFHCFGLFLGMQEKGSVTFAVDYEFAARSKPTEEYISKYKGNYTFTGGKAVGYRNLFAIPWTSFMADDSLYFINGILHLRAELTIRH</sequence>
<evidence type="ECO:0000259" key="5">
    <source>
        <dbReference type="PROSITE" id="PS50097"/>
    </source>
</evidence>
<feature type="region of interest" description="Disordered" evidence="4">
    <location>
        <begin position="164"/>
        <end position="202"/>
    </location>
</feature>
<evidence type="ECO:0000256" key="3">
    <source>
        <dbReference type="ARBA" id="ARBA00022786"/>
    </source>
</evidence>
<dbReference type="GO" id="GO:0005634">
    <property type="term" value="C:nucleus"/>
    <property type="evidence" value="ECO:0000318"/>
    <property type="project" value="GO_Central"/>
</dbReference>
<dbReference type="GO" id="GO:0010114">
    <property type="term" value="P:response to red light"/>
    <property type="evidence" value="ECO:0000318"/>
    <property type="project" value="GO_Central"/>
</dbReference>
<protein>
    <recommendedName>
        <fullName evidence="5">BTB domain-containing protein</fullName>
    </recommendedName>
</protein>
<accession>A0A9R1V2S9</accession>
<dbReference type="Gene3D" id="1.25.40.420">
    <property type="match status" value="1"/>
</dbReference>
<dbReference type="SMART" id="SM00225">
    <property type="entry name" value="BTB"/>
    <property type="match status" value="1"/>
</dbReference>
<name>A0A9R1V2S9_LACSA</name>
<evidence type="ECO:0000256" key="2">
    <source>
        <dbReference type="ARBA" id="ARBA00004906"/>
    </source>
</evidence>
<dbReference type="Gene3D" id="3.30.710.10">
    <property type="entry name" value="Potassium Channel Kv1.1, Chain A"/>
    <property type="match status" value="1"/>
</dbReference>
<dbReference type="CDD" id="cd18186">
    <property type="entry name" value="BTB_POZ_ZBTB_KLHL-like"/>
    <property type="match status" value="1"/>
</dbReference>
<dbReference type="InterPro" id="IPR011333">
    <property type="entry name" value="SKP1/BTB/POZ_sf"/>
</dbReference>
<comment type="caution">
    <text evidence="6">The sequence shown here is derived from an EMBL/GenBank/DDBJ whole genome shotgun (WGS) entry which is preliminary data.</text>
</comment>
<dbReference type="SUPFAM" id="SSF54695">
    <property type="entry name" value="POZ domain"/>
    <property type="match status" value="1"/>
</dbReference>
<dbReference type="GO" id="GO:0046982">
    <property type="term" value="F:protein heterodimerization activity"/>
    <property type="evidence" value="ECO:0007669"/>
    <property type="project" value="UniProtKB-ARBA"/>
</dbReference>
<organism evidence="6 7">
    <name type="scientific">Lactuca sativa</name>
    <name type="common">Garden lettuce</name>
    <dbReference type="NCBI Taxonomy" id="4236"/>
    <lineage>
        <taxon>Eukaryota</taxon>
        <taxon>Viridiplantae</taxon>
        <taxon>Streptophyta</taxon>
        <taxon>Embryophyta</taxon>
        <taxon>Tracheophyta</taxon>
        <taxon>Spermatophyta</taxon>
        <taxon>Magnoliopsida</taxon>
        <taxon>eudicotyledons</taxon>
        <taxon>Gunneridae</taxon>
        <taxon>Pentapetalae</taxon>
        <taxon>asterids</taxon>
        <taxon>campanulids</taxon>
        <taxon>Asterales</taxon>
        <taxon>Asteraceae</taxon>
        <taxon>Cichorioideae</taxon>
        <taxon>Cichorieae</taxon>
        <taxon>Lactucinae</taxon>
        <taxon>Lactuca</taxon>
    </lineage>
</organism>
<dbReference type="Pfam" id="PF07707">
    <property type="entry name" value="BACK"/>
    <property type="match status" value="1"/>
</dbReference>
<comment type="pathway">
    <text evidence="2">Protein modification; protein ubiquitination.</text>
</comment>
<keyword evidence="7" id="KW-1185">Reference proteome</keyword>
<dbReference type="PROSITE" id="PS50097">
    <property type="entry name" value="BTB"/>
    <property type="match status" value="1"/>
</dbReference>
<keyword evidence="3" id="KW-0833">Ubl conjugation pathway</keyword>
<evidence type="ECO:0000313" key="7">
    <source>
        <dbReference type="Proteomes" id="UP000235145"/>
    </source>
</evidence>
<dbReference type="SMART" id="SM00875">
    <property type="entry name" value="BACK"/>
    <property type="match status" value="1"/>
</dbReference>
<reference evidence="6 7" key="1">
    <citation type="journal article" date="2017" name="Nat. Commun.">
        <title>Genome assembly with in vitro proximity ligation data and whole-genome triplication in lettuce.</title>
        <authorList>
            <person name="Reyes-Chin-Wo S."/>
            <person name="Wang Z."/>
            <person name="Yang X."/>
            <person name="Kozik A."/>
            <person name="Arikit S."/>
            <person name="Song C."/>
            <person name="Xia L."/>
            <person name="Froenicke L."/>
            <person name="Lavelle D.O."/>
            <person name="Truco M.J."/>
            <person name="Xia R."/>
            <person name="Zhu S."/>
            <person name="Xu C."/>
            <person name="Xu H."/>
            <person name="Xu X."/>
            <person name="Cox K."/>
            <person name="Korf I."/>
            <person name="Meyers B.C."/>
            <person name="Michelmore R.W."/>
        </authorList>
    </citation>
    <scope>NUCLEOTIDE SEQUENCE [LARGE SCALE GENOMIC DNA]</scope>
    <source>
        <strain evidence="7">cv. Salinas</strain>
        <tissue evidence="6">Seedlings</tissue>
    </source>
</reference>
<evidence type="ECO:0000313" key="6">
    <source>
        <dbReference type="EMBL" id="KAJ0198526.1"/>
    </source>
</evidence>
<dbReference type="Pfam" id="PF21536">
    <property type="entry name" value="BTB_KLHL33"/>
    <property type="match status" value="1"/>
</dbReference>